<dbReference type="AlphaFoldDB" id="A0A8J2PTF1"/>
<comment type="caution">
    <text evidence="1">The sequence shown here is derived from an EMBL/GenBank/DDBJ whole genome shotgun (WGS) entry which is preliminary data.</text>
</comment>
<feature type="non-terminal residue" evidence="1">
    <location>
        <position position="1"/>
    </location>
</feature>
<sequence length="64" mass="7168">KHLVKFILEESATMLGGPVYCTACDLVIKPPTAKGRLKGRKLDNRHKYLTGPVELNTVLRYLIS</sequence>
<evidence type="ECO:0000313" key="2">
    <source>
        <dbReference type="Proteomes" id="UP000708208"/>
    </source>
</evidence>
<dbReference type="EMBL" id="CAJVCH010542615">
    <property type="protein sequence ID" value="CAG7827201.1"/>
    <property type="molecule type" value="Genomic_DNA"/>
</dbReference>
<feature type="non-terminal residue" evidence="1">
    <location>
        <position position="64"/>
    </location>
</feature>
<keyword evidence="2" id="KW-1185">Reference proteome</keyword>
<accession>A0A8J2PTF1</accession>
<proteinExistence type="predicted"/>
<gene>
    <name evidence="1" type="ORF">AFUS01_LOCUS37200</name>
</gene>
<organism evidence="1 2">
    <name type="scientific">Allacma fusca</name>
    <dbReference type="NCBI Taxonomy" id="39272"/>
    <lineage>
        <taxon>Eukaryota</taxon>
        <taxon>Metazoa</taxon>
        <taxon>Ecdysozoa</taxon>
        <taxon>Arthropoda</taxon>
        <taxon>Hexapoda</taxon>
        <taxon>Collembola</taxon>
        <taxon>Symphypleona</taxon>
        <taxon>Sminthuridae</taxon>
        <taxon>Allacma</taxon>
    </lineage>
</organism>
<evidence type="ECO:0000313" key="1">
    <source>
        <dbReference type="EMBL" id="CAG7827201.1"/>
    </source>
</evidence>
<reference evidence="1" key="1">
    <citation type="submission" date="2021-06" db="EMBL/GenBank/DDBJ databases">
        <authorList>
            <person name="Hodson N. C."/>
            <person name="Mongue J. A."/>
            <person name="Jaron S. K."/>
        </authorList>
    </citation>
    <scope>NUCLEOTIDE SEQUENCE</scope>
</reference>
<protein>
    <submittedName>
        <fullName evidence="1">Uncharacterized protein</fullName>
    </submittedName>
</protein>
<dbReference type="Proteomes" id="UP000708208">
    <property type="component" value="Unassembled WGS sequence"/>
</dbReference>
<name>A0A8J2PTF1_9HEXA</name>